<feature type="transmembrane region" description="Helical" evidence="1">
    <location>
        <begin position="497"/>
        <end position="519"/>
    </location>
</feature>
<keyword evidence="1" id="KW-0812">Transmembrane</keyword>
<feature type="transmembrane region" description="Helical" evidence="1">
    <location>
        <begin position="292"/>
        <end position="311"/>
    </location>
</feature>
<feature type="transmembrane region" description="Helical" evidence="1">
    <location>
        <begin position="323"/>
        <end position="354"/>
    </location>
</feature>
<reference evidence="2" key="1">
    <citation type="submission" date="2017-07" db="EMBL/GenBank/DDBJ databases">
        <title>Taro Niue Genome Assembly and Annotation.</title>
        <authorList>
            <person name="Atibalentja N."/>
            <person name="Keating K."/>
            <person name="Fields C.J."/>
        </authorList>
    </citation>
    <scope>NUCLEOTIDE SEQUENCE</scope>
    <source>
        <strain evidence="2">Niue_2</strain>
        <tissue evidence="2">Leaf</tissue>
    </source>
</reference>
<keyword evidence="1" id="KW-0472">Membrane</keyword>
<gene>
    <name evidence="2" type="ORF">Taro_049482</name>
</gene>
<comment type="caution">
    <text evidence="2">The sequence shown here is derived from an EMBL/GenBank/DDBJ whole genome shotgun (WGS) entry which is preliminary data.</text>
</comment>
<organism evidence="2 3">
    <name type="scientific">Colocasia esculenta</name>
    <name type="common">Wild taro</name>
    <name type="synonym">Arum esculentum</name>
    <dbReference type="NCBI Taxonomy" id="4460"/>
    <lineage>
        <taxon>Eukaryota</taxon>
        <taxon>Viridiplantae</taxon>
        <taxon>Streptophyta</taxon>
        <taxon>Embryophyta</taxon>
        <taxon>Tracheophyta</taxon>
        <taxon>Spermatophyta</taxon>
        <taxon>Magnoliopsida</taxon>
        <taxon>Liliopsida</taxon>
        <taxon>Araceae</taxon>
        <taxon>Aroideae</taxon>
        <taxon>Colocasieae</taxon>
        <taxon>Colocasia</taxon>
    </lineage>
</organism>
<keyword evidence="1" id="KW-1133">Transmembrane helix</keyword>
<dbReference type="EMBL" id="NMUH01007046">
    <property type="protein sequence ID" value="MQM16524.1"/>
    <property type="molecule type" value="Genomic_DNA"/>
</dbReference>
<protein>
    <submittedName>
        <fullName evidence="2">Uncharacterized protein</fullName>
    </submittedName>
</protein>
<accession>A0A843XAW7</accession>
<dbReference type="Proteomes" id="UP000652761">
    <property type="component" value="Unassembled WGS sequence"/>
</dbReference>
<feature type="transmembrane region" description="Helical" evidence="1">
    <location>
        <begin position="403"/>
        <end position="424"/>
    </location>
</feature>
<keyword evidence="3" id="KW-1185">Reference proteome</keyword>
<dbReference type="AlphaFoldDB" id="A0A843XAW7"/>
<name>A0A843XAW7_COLES</name>
<evidence type="ECO:0000313" key="3">
    <source>
        <dbReference type="Proteomes" id="UP000652761"/>
    </source>
</evidence>
<sequence>MLCVPALADGPSGGFRKRCPLEGLSARQVVTVTSDPQPRTSVSERVVPGGGRAQVTDIEQKEKTVGTAAEVRHGAALQPDCGVCGCVLCFDSLASLYQGGCRFLVALACTVVAPNCCFGNPFLGAVCGGTVGCSGRAGGETVLLTWLLGVSRGDTWLFLPNLVEIRDVGACVMRLWSHAVASVFRELLFASACVDSAGFAGAVFGLTRVVVKAFLSFRCFFLLLWLVASFPTWSECELQESVAAVAGCACCERGCGFTRVAVRFVLGLRIRVVVNSGEVLLEFFSVGSGGKLFAVVLVGVPLPLGLLLCSLKSSTVLPPWFEVFVVWLVSVALPSSLRLRYAVVVLAVAFWWVFPERHPGGSGGDKLSTVPVGQSVLQSAWVPSVKDFVSPQGREVGFVSRTLWALLDGSLVSAMGVWLVVLLWKCQSRSVVSPCVWKRLICTVETFVAKVVVTYSPVSCCAGFLSPNWTICALEALVAVGCVALPTCGGRSGALCLLWRVLPVSHAVSVVGATVLHLAEFWCLWWHPLLVLECFVFVSYGALVHCVALWVAPGACVSTVCCVVALSVVRQALVVVVVVSESFPLALGSKCVQLWYPASVWVSFEVDMLSLTFAVVSFPVQFTDVLSCLALPTSDVSLGFVSKHVLVERLVWHSLCGKVVVATTEKSRCDSVVPLHLLFSQIEFRP</sequence>
<feature type="transmembrane region" description="Helical" evidence="1">
    <location>
        <begin position="559"/>
        <end position="580"/>
    </location>
</feature>
<feature type="transmembrane region" description="Helical" evidence="1">
    <location>
        <begin position="525"/>
        <end position="552"/>
    </location>
</feature>
<proteinExistence type="predicted"/>
<evidence type="ECO:0000313" key="2">
    <source>
        <dbReference type="EMBL" id="MQM16524.1"/>
    </source>
</evidence>
<evidence type="ECO:0000256" key="1">
    <source>
        <dbReference type="SAM" id="Phobius"/>
    </source>
</evidence>